<reference evidence="1" key="1">
    <citation type="journal article" date="2013" name="PLoS ONE">
        <title>Direct detection of alternative open reading frames translation products in human significantly expands the proteome.</title>
        <authorList>
            <person name="Vanderperre B."/>
            <person name="Lucier J.-F."/>
            <person name="Motard J."/>
            <person name="Tremblay G."/>
            <person name="Vanderperre S."/>
            <person name="Wisztorski M."/>
            <person name="Salzet M."/>
            <person name="Boisvert F.-M."/>
            <person name="Roucou X."/>
        </authorList>
    </citation>
    <scope>NUCLEOTIDE SEQUENCE</scope>
</reference>
<name>L8E914_HUMAN</name>
<accession>L8E914</accession>
<protein>
    <submittedName>
        <fullName evidence="1">Alternative protein CHD8</fullName>
    </submittedName>
</protein>
<dbReference type="AlphaFoldDB" id="L8E914"/>
<gene>
    <name evidence="1" type="primary">CHD8</name>
</gene>
<evidence type="ECO:0000313" key="1">
    <source>
        <dbReference type="EMBL" id="CCQ43659.1"/>
    </source>
</evidence>
<organism evidence="1">
    <name type="scientific">Homo sapiens</name>
    <name type="common">Human</name>
    <dbReference type="NCBI Taxonomy" id="9606"/>
    <lineage>
        <taxon>Eukaryota</taxon>
        <taxon>Metazoa</taxon>
        <taxon>Chordata</taxon>
        <taxon>Craniata</taxon>
        <taxon>Vertebrata</taxon>
        <taxon>Euteleostomi</taxon>
        <taxon>Mammalia</taxon>
        <taxon>Eutheria</taxon>
        <taxon>Euarchontoglires</taxon>
        <taxon>Primates</taxon>
        <taxon>Haplorrhini</taxon>
        <taxon>Catarrhini</taxon>
        <taxon>Hominidae</taxon>
        <taxon>Homo</taxon>
    </lineage>
</organism>
<proteinExistence type="predicted"/>
<dbReference type="ChiTaRS" id="CHD8">
    <property type="organism name" value="human"/>
</dbReference>
<dbReference type="EMBL" id="HF584162">
    <property type="protein sequence ID" value="CCQ43659.1"/>
    <property type="molecule type" value="Genomic_DNA"/>
</dbReference>
<dbReference type="OrthoDB" id="5857104at2759"/>
<sequence length="53" mass="6370">MVTLQSPHHEVVVQLPWQRRKHLQSAQRQPSSPNFAEAWMKRSLQFKSKMRKD</sequence>